<feature type="domain" description="Integrase catalytic" evidence="2">
    <location>
        <begin position="1"/>
        <end position="83"/>
    </location>
</feature>
<dbReference type="InterPro" id="IPR001584">
    <property type="entry name" value="Integrase_cat-core"/>
</dbReference>
<dbReference type="EMBL" id="BQNB010011681">
    <property type="protein sequence ID" value="GJS93771.1"/>
    <property type="molecule type" value="Genomic_DNA"/>
</dbReference>
<evidence type="ECO:0000259" key="2">
    <source>
        <dbReference type="PROSITE" id="PS50994"/>
    </source>
</evidence>
<organism evidence="3 4">
    <name type="scientific">Tanacetum coccineum</name>
    <dbReference type="NCBI Taxonomy" id="301880"/>
    <lineage>
        <taxon>Eukaryota</taxon>
        <taxon>Viridiplantae</taxon>
        <taxon>Streptophyta</taxon>
        <taxon>Embryophyta</taxon>
        <taxon>Tracheophyta</taxon>
        <taxon>Spermatophyta</taxon>
        <taxon>Magnoliopsida</taxon>
        <taxon>eudicotyledons</taxon>
        <taxon>Gunneridae</taxon>
        <taxon>Pentapetalae</taxon>
        <taxon>asterids</taxon>
        <taxon>campanulids</taxon>
        <taxon>Asterales</taxon>
        <taxon>Asteraceae</taxon>
        <taxon>Asteroideae</taxon>
        <taxon>Anthemideae</taxon>
        <taxon>Anthemidinae</taxon>
        <taxon>Tanacetum</taxon>
    </lineage>
</organism>
<reference evidence="3" key="1">
    <citation type="journal article" date="2022" name="Int. J. Mol. Sci.">
        <title>Draft Genome of Tanacetum Coccineum: Genomic Comparison of Closely Related Tanacetum-Family Plants.</title>
        <authorList>
            <person name="Yamashiro T."/>
            <person name="Shiraishi A."/>
            <person name="Nakayama K."/>
            <person name="Satake H."/>
        </authorList>
    </citation>
    <scope>NUCLEOTIDE SEQUENCE</scope>
</reference>
<feature type="region of interest" description="Disordered" evidence="1">
    <location>
        <begin position="817"/>
        <end position="884"/>
    </location>
</feature>
<dbReference type="PANTHER" id="PTHR11439">
    <property type="entry name" value="GAG-POL-RELATED RETROTRANSPOSON"/>
    <property type="match status" value="1"/>
</dbReference>
<dbReference type="InterPro" id="IPR013103">
    <property type="entry name" value="RVT_2"/>
</dbReference>
<sequence>MNQFCGMKGIKREFSVSKTPQQNRVAERKNMTLIEAARTMLTDSLLPTTFWAEVVSTACYVHNKVLVTKPHNKTPYELLHGRPPSISFMRPFGCPVTILNTLDPLRKFDEKVTAGNQTNKNACIKDNVDAVPTQQYILLPLLNDSLQSSKDVVSNDAGKKTNEEPTNEVTLDNLLVQQKKGYANSTNRDSIVSPSVSIARQSFTNADDLPTDPLMPDLEDTADLLNTGIFSGAYDDEDVGEEADLSNLETTMNVSPIPTTKIHKDHPKDQIIGDISSATQTRRMTKISEELAMHAIRTKWVYRNKKDERGIVDRNKARLVAQGYTQVEGIDYDEVFAPDARIEAIKLFLAYVSFMGFIVYQMDVKSAFLYGTIEEERDDGIFISQDKYVANILKKFDFVTIKTASTPIETNKALLKDEEAGDVDVYIYRSMIGSLMYLTVSRPDMMFAVCAYARFQVTPKVSHLHDVKRIFRYLKGQPKLGLWYPRDSLFDLEAFSDSDYARSSLDRKSTTREYVAAANCCGQVLWIQNQMLDYGFNFMNTKIYIDNESTIYETVIKKWEDGMERAATTGSSLEVEHDSEAQTRFKAASKQSNDPPLSRVNTLGSGEDSMKLKELMEFCTKLSERALDFSVQYALTVNPTIYTTCIEQFWTFAKAKTVNGECQIQALVDKKKVIITETSIRSDLKLDDAEGTDCLPTAIIFAELERMGAKTKSCNEFSSTMASAIICLATNKNFNFSRYIFDNMVKNFEGGVKFIMYPRFVQVFLNKQVEGMSKHKGIYVIPSYTKKVFANMKRPGNGFSGKVTPLFETMMVQATEDMGEDSATPTDSHSTPIHTQPSSSNPQKEKSRRKQRKDNGPIEPIPDEAINEEHVATPSCNPPQSGEDRMQLTKLMDLCTQLQSRVLALETTKSNQALEIESLKRREDASKQGRKIADLDADEEVSLEKEVAEKEVSDADPVTTAEIKVAKPKAVTSATTTTTTTRPKARGVVVQELTELEEEERISRLKEEKANIALLESWDNTQAMIDVDFQLAQQMKTEEQEQLTQQKALDDALVTPVDRLEFGKCNMRLKTDIKLKEATFQVVLDALALTPFYQAFLITAEFCPKIPGQKFADLPLEHDILSFIRDLGHSRDIIYLSDVSVDYLHQPWREFATIINKCLSGKETGMDKIRLSRAQILWENKEAKNTNKMLYPRFTKIITGYFMSKDQSISRRNKMFWHTARDDTMFTSMRCISGHKDT</sequence>
<dbReference type="SUPFAM" id="SSF53098">
    <property type="entry name" value="Ribonuclease H-like"/>
    <property type="match status" value="1"/>
</dbReference>
<accession>A0ABQ4ZWW5</accession>
<dbReference type="Proteomes" id="UP001151760">
    <property type="component" value="Unassembled WGS sequence"/>
</dbReference>
<evidence type="ECO:0000313" key="4">
    <source>
        <dbReference type="Proteomes" id="UP001151760"/>
    </source>
</evidence>
<evidence type="ECO:0000313" key="3">
    <source>
        <dbReference type="EMBL" id="GJS93771.1"/>
    </source>
</evidence>
<dbReference type="PROSITE" id="PS50994">
    <property type="entry name" value="INTEGRASE"/>
    <property type="match status" value="1"/>
</dbReference>
<reference evidence="3" key="2">
    <citation type="submission" date="2022-01" db="EMBL/GenBank/DDBJ databases">
        <authorList>
            <person name="Yamashiro T."/>
            <person name="Shiraishi A."/>
            <person name="Satake H."/>
            <person name="Nakayama K."/>
        </authorList>
    </citation>
    <scope>NUCLEOTIDE SEQUENCE</scope>
</reference>
<dbReference type="PANTHER" id="PTHR11439:SF495">
    <property type="entry name" value="REVERSE TRANSCRIPTASE, RNA-DEPENDENT DNA POLYMERASE-RELATED"/>
    <property type="match status" value="1"/>
</dbReference>
<protein>
    <submittedName>
        <fullName evidence="3">Ribonuclease H-like domain-containing protein</fullName>
    </submittedName>
</protein>
<proteinExistence type="predicted"/>
<feature type="region of interest" description="Disordered" evidence="1">
    <location>
        <begin position="584"/>
        <end position="603"/>
    </location>
</feature>
<comment type="caution">
    <text evidence="3">The sequence shown here is derived from an EMBL/GenBank/DDBJ whole genome shotgun (WGS) entry which is preliminary data.</text>
</comment>
<gene>
    <name evidence="3" type="ORF">Tco_0800739</name>
</gene>
<feature type="compositionally biased region" description="Polar residues" evidence="1">
    <location>
        <begin position="589"/>
        <end position="603"/>
    </location>
</feature>
<dbReference type="Gene3D" id="3.30.420.10">
    <property type="entry name" value="Ribonuclease H-like superfamily/Ribonuclease H"/>
    <property type="match status" value="1"/>
</dbReference>
<keyword evidence="4" id="KW-1185">Reference proteome</keyword>
<feature type="compositionally biased region" description="Polar residues" evidence="1">
    <location>
        <begin position="823"/>
        <end position="842"/>
    </location>
</feature>
<dbReference type="InterPro" id="IPR012337">
    <property type="entry name" value="RNaseH-like_sf"/>
</dbReference>
<dbReference type="Pfam" id="PF07727">
    <property type="entry name" value="RVT_2"/>
    <property type="match status" value="1"/>
</dbReference>
<evidence type="ECO:0000256" key="1">
    <source>
        <dbReference type="SAM" id="MobiDB-lite"/>
    </source>
</evidence>
<name>A0ABQ4ZWW5_9ASTR</name>
<dbReference type="InterPro" id="IPR036397">
    <property type="entry name" value="RNaseH_sf"/>
</dbReference>